<sequence>MPSIIVPMGAYTIRKKDTAQPNDHITSPGAQTCVVVVLESKHAIAVAHIDSPLIAAQVTMQMVDEMKTMGQGSITARLYGGDYGNPLTSSSSISNALYAELKKRKIAYSHNDYHLYGGFVMATATAFWALSSLGPDSLLISLLCVVLAYKAASITKAILPEHVQPSFLSSNFDVRVNLASGQVRLEKDNEKNSVGLLGKARESLFGEQWSKLKAREELNPIDPANTEKLAMLRV</sequence>
<protein>
    <submittedName>
        <fullName evidence="1">Uncharacterized protein</fullName>
    </submittedName>
</protein>
<dbReference type="OrthoDB" id="5635504at2"/>
<organism evidence="1 2">
    <name type="scientific">Legionella fallonii LLAP-10</name>
    <dbReference type="NCBI Taxonomy" id="1212491"/>
    <lineage>
        <taxon>Bacteria</taxon>
        <taxon>Pseudomonadati</taxon>
        <taxon>Pseudomonadota</taxon>
        <taxon>Gammaproteobacteria</taxon>
        <taxon>Legionellales</taxon>
        <taxon>Legionellaceae</taxon>
        <taxon>Legionella</taxon>
    </lineage>
</organism>
<keyword evidence="2" id="KW-1185">Reference proteome</keyword>
<dbReference type="EMBL" id="LN614827">
    <property type="protein sequence ID" value="CEG58775.1"/>
    <property type="molecule type" value="Genomic_DNA"/>
</dbReference>
<evidence type="ECO:0000313" key="2">
    <source>
        <dbReference type="Proteomes" id="UP000032430"/>
    </source>
</evidence>
<dbReference type="Proteomes" id="UP000032430">
    <property type="component" value="Chromosome I"/>
</dbReference>
<dbReference type="RefSeq" id="WP_045097019.1">
    <property type="nucleotide sequence ID" value="NZ_LN614827.1"/>
</dbReference>
<accession>A0A098G9U6</accession>
<dbReference type="InterPro" id="IPR026750">
    <property type="entry name" value="NTAN1"/>
</dbReference>
<evidence type="ECO:0000313" key="1">
    <source>
        <dbReference type="EMBL" id="CEG58775.1"/>
    </source>
</evidence>
<name>A0A098G9U6_9GAMM</name>
<dbReference type="GO" id="GO:0008418">
    <property type="term" value="F:protein-N-terminal asparagine amidohydrolase activity"/>
    <property type="evidence" value="ECO:0007669"/>
    <property type="project" value="InterPro"/>
</dbReference>
<proteinExistence type="predicted"/>
<dbReference type="HOGENOM" id="CLU_1183851_0_0_6"/>
<reference evidence="2" key="1">
    <citation type="submission" date="2014-09" db="EMBL/GenBank/DDBJ databases">
        <authorList>
            <person name="Gomez-Valero L."/>
        </authorList>
    </citation>
    <scope>NUCLEOTIDE SEQUENCE [LARGE SCALE GENOMIC DNA]</scope>
    <source>
        <strain evidence="2">ATCC700992</strain>
    </source>
</reference>
<dbReference type="KEGG" id="lfa:LFA_3443"/>
<gene>
    <name evidence="1" type="ORF">LFA_3443</name>
</gene>
<dbReference type="AlphaFoldDB" id="A0A098G9U6"/>
<dbReference type="Pfam" id="PF14736">
    <property type="entry name" value="N_Asn_amidohyd"/>
    <property type="match status" value="1"/>
</dbReference>